<evidence type="ECO:0000313" key="1">
    <source>
        <dbReference type="EMBL" id="PRD58034.1"/>
    </source>
</evidence>
<reference evidence="1 2" key="1">
    <citation type="submission" date="2018-02" db="EMBL/GenBank/DDBJ databases">
        <title>The draft genome of Phyllobacterium myrsinacearum DSM5892.</title>
        <authorList>
            <person name="Li L."/>
            <person name="Liu L."/>
            <person name="Zhang X."/>
            <person name="Wang T."/>
        </authorList>
    </citation>
    <scope>NUCLEOTIDE SEQUENCE [LARGE SCALE GENOMIC DNA]</scope>
    <source>
        <strain evidence="1 2">DSM 5892</strain>
    </source>
</reference>
<keyword evidence="2" id="KW-1185">Reference proteome</keyword>
<sequence>MAEPQSPLGHTFVPGDHGNSAGGIGLVLTERRDVSIVQVTAWRGTIPAVLTAIGDVTGLNLADKPGAGRSAGEKSAFGFAPGRYFVVAPSADLEDRLRRAIPLETGTIIDLTHGRTAIRVKGPWSEWVLSKLFAIDFSEHGFPVGFGRATLHHDIHANIQRTDAETFDLYVFRTFARSFWQTLGHAAAEVGYRVE</sequence>
<evidence type="ECO:0000313" key="2">
    <source>
        <dbReference type="Proteomes" id="UP000238563"/>
    </source>
</evidence>
<dbReference type="SUPFAM" id="SSF103025">
    <property type="entry name" value="Folate-binding domain"/>
    <property type="match status" value="1"/>
</dbReference>
<dbReference type="RefSeq" id="WP_105732274.1">
    <property type="nucleotide sequence ID" value="NZ_PVBT01000001.1"/>
</dbReference>
<dbReference type="AlphaFoldDB" id="A0A2S9JXG1"/>
<proteinExistence type="predicted"/>
<dbReference type="InterPro" id="IPR007375">
    <property type="entry name" value="SoxG"/>
</dbReference>
<protein>
    <submittedName>
        <fullName evidence="1">Sarcosine oxidase subunit gamma</fullName>
    </submittedName>
</protein>
<dbReference type="Pfam" id="PF04268">
    <property type="entry name" value="SoxG"/>
    <property type="match status" value="1"/>
</dbReference>
<name>A0A2S9JXG1_9HYPH</name>
<accession>A0A2S9JXG1</accession>
<dbReference type="Gene3D" id="3.30.70.1520">
    <property type="entry name" value="Heterotetrameric sarcosine oxidase"/>
    <property type="match status" value="1"/>
</dbReference>
<dbReference type="EMBL" id="PVBT01000001">
    <property type="protein sequence ID" value="PRD58034.1"/>
    <property type="molecule type" value="Genomic_DNA"/>
</dbReference>
<dbReference type="InterPro" id="IPR027266">
    <property type="entry name" value="TrmE/GcvT-like"/>
</dbReference>
<gene>
    <name evidence="1" type="ORF">C5750_02510</name>
</gene>
<dbReference type="Gene3D" id="3.30.1360.120">
    <property type="entry name" value="Probable tRNA modification gtpase trme, domain 1"/>
    <property type="match status" value="1"/>
</dbReference>
<organism evidence="1 2">
    <name type="scientific">Phyllobacterium myrsinacearum</name>
    <dbReference type="NCBI Taxonomy" id="28101"/>
    <lineage>
        <taxon>Bacteria</taxon>
        <taxon>Pseudomonadati</taxon>
        <taxon>Pseudomonadota</taxon>
        <taxon>Alphaproteobacteria</taxon>
        <taxon>Hyphomicrobiales</taxon>
        <taxon>Phyllobacteriaceae</taxon>
        <taxon>Phyllobacterium</taxon>
    </lineage>
</organism>
<comment type="caution">
    <text evidence="1">The sequence shown here is derived from an EMBL/GenBank/DDBJ whole genome shotgun (WGS) entry which is preliminary data.</text>
</comment>
<dbReference type="OrthoDB" id="7562825at2"/>
<dbReference type="Proteomes" id="UP000238563">
    <property type="component" value="Unassembled WGS sequence"/>
</dbReference>